<dbReference type="SUPFAM" id="SSF53649">
    <property type="entry name" value="Alkaline phosphatase-like"/>
    <property type="match status" value="1"/>
</dbReference>
<organism evidence="1 2">
    <name type="scientific">Roseimaritima multifibrata</name>
    <dbReference type="NCBI Taxonomy" id="1930274"/>
    <lineage>
        <taxon>Bacteria</taxon>
        <taxon>Pseudomonadati</taxon>
        <taxon>Planctomycetota</taxon>
        <taxon>Planctomycetia</taxon>
        <taxon>Pirellulales</taxon>
        <taxon>Pirellulaceae</taxon>
        <taxon>Roseimaritima</taxon>
    </lineage>
</organism>
<dbReference type="KEGG" id="rml:FF011L_02000"/>
<dbReference type="EMBL" id="CP036262">
    <property type="protein sequence ID" value="QDS91470.1"/>
    <property type="molecule type" value="Genomic_DNA"/>
</dbReference>
<dbReference type="Pfam" id="PF07394">
    <property type="entry name" value="DUF1501"/>
    <property type="match status" value="1"/>
</dbReference>
<dbReference type="InterPro" id="IPR017850">
    <property type="entry name" value="Alkaline_phosphatase_core_sf"/>
</dbReference>
<dbReference type="OrthoDB" id="127333at2"/>
<dbReference type="PANTHER" id="PTHR43737:SF1">
    <property type="entry name" value="DUF1501 DOMAIN-CONTAINING PROTEIN"/>
    <property type="match status" value="1"/>
</dbReference>
<reference evidence="1 2" key="1">
    <citation type="submission" date="2019-02" db="EMBL/GenBank/DDBJ databases">
        <title>Deep-cultivation of Planctomycetes and their phenomic and genomic characterization uncovers novel biology.</title>
        <authorList>
            <person name="Wiegand S."/>
            <person name="Jogler M."/>
            <person name="Boedeker C."/>
            <person name="Pinto D."/>
            <person name="Vollmers J."/>
            <person name="Rivas-Marin E."/>
            <person name="Kohn T."/>
            <person name="Peeters S.H."/>
            <person name="Heuer A."/>
            <person name="Rast P."/>
            <person name="Oberbeckmann S."/>
            <person name="Bunk B."/>
            <person name="Jeske O."/>
            <person name="Meyerdierks A."/>
            <person name="Storesund J.E."/>
            <person name="Kallscheuer N."/>
            <person name="Luecker S."/>
            <person name="Lage O.M."/>
            <person name="Pohl T."/>
            <person name="Merkel B.J."/>
            <person name="Hornburger P."/>
            <person name="Mueller R.-W."/>
            <person name="Bruemmer F."/>
            <person name="Labrenz M."/>
            <person name="Spormann A.M."/>
            <person name="Op den Camp H."/>
            <person name="Overmann J."/>
            <person name="Amann R."/>
            <person name="Jetten M.S.M."/>
            <person name="Mascher T."/>
            <person name="Medema M.H."/>
            <person name="Devos D.P."/>
            <person name="Kaster A.-K."/>
            <person name="Ovreas L."/>
            <person name="Rohde M."/>
            <person name="Galperin M.Y."/>
            <person name="Jogler C."/>
        </authorList>
    </citation>
    <scope>NUCLEOTIDE SEQUENCE [LARGE SCALE GENOMIC DNA]</scope>
    <source>
        <strain evidence="1 2">FF011L</strain>
    </source>
</reference>
<protein>
    <recommendedName>
        <fullName evidence="3">Sulfatase</fullName>
    </recommendedName>
</protein>
<evidence type="ECO:0008006" key="3">
    <source>
        <dbReference type="Google" id="ProtNLM"/>
    </source>
</evidence>
<name>A0A517M995_9BACT</name>
<dbReference type="RefSeq" id="WP_145349529.1">
    <property type="nucleotide sequence ID" value="NZ_CP036262.1"/>
</dbReference>
<dbReference type="AlphaFoldDB" id="A0A517M995"/>
<sequence>MTPHQQSQLLQSRRRFLTNTGMGLGTSALASLIPGATHASETAETKGTHFAPKAKRVIFLFMAGAPSQLDLFDYKPDLQKLFKTELPKSVSNGQRVTAMTLGKEQLIAPSKFQFAQAGQSGLWMSELLPHLKKQTDNLCMIRSMHTDAINHDPGKTSFCTGSEIAGKPSMGAWLSYGLGSMNRDLPDYVVMSSATWSGKVNVQALYSRLWGSGFLPSKHQGSSFQATGDPVLFLSNPNGIDSEIRRRMLDSLGDINRKHFSEIGDPEIQTTIAQQEMAFRMQSSVPELTDISDESKETLEMYGPDIDKPGSYARNCLLARRMAQRDVRFIQLFHRGWDHHTRLPENLEGQCRDVDQPTAALLEDLQRHGLLEDTLVVFAGEFGRTVYGQGQLTLDNYGRDHHPRCFTAWLAGGGVRGGMTYGTTDDFSYNVVEDPVHVRDLHATMLHLLGVDHTRLTFPFQGLDQKLTGVEPSRVVKEIIL</sequence>
<evidence type="ECO:0000313" key="2">
    <source>
        <dbReference type="Proteomes" id="UP000320672"/>
    </source>
</evidence>
<dbReference type="InterPro" id="IPR006311">
    <property type="entry name" value="TAT_signal"/>
</dbReference>
<gene>
    <name evidence="1" type="ORF">FF011L_02000</name>
</gene>
<dbReference type="PROSITE" id="PS51318">
    <property type="entry name" value="TAT"/>
    <property type="match status" value="1"/>
</dbReference>
<dbReference type="PANTHER" id="PTHR43737">
    <property type="entry name" value="BLL7424 PROTEIN"/>
    <property type="match status" value="1"/>
</dbReference>
<dbReference type="InterPro" id="IPR010869">
    <property type="entry name" value="DUF1501"/>
</dbReference>
<dbReference type="Proteomes" id="UP000320672">
    <property type="component" value="Chromosome"/>
</dbReference>
<proteinExistence type="predicted"/>
<keyword evidence="2" id="KW-1185">Reference proteome</keyword>
<evidence type="ECO:0000313" key="1">
    <source>
        <dbReference type="EMBL" id="QDS91470.1"/>
    </source>
</evidence>
<dbReference type="Gene3D" id="3.40.720.10">
    <property type="entry name" value="Alkaline Phosphatase, subunit A"/>
    <property type="match status" value="1"/>
</dbReference>
<accession>A0A517M995</accession>